<gene>
    <name evidence="2" type="ORF">ACFSBJ_16950</name>
</gene>
<evidence type="ECO:0000256" key="1">
    <source>
        <dbReference type="SAM" id="MobiDB-lite"/>
    </source>
</evidence>
<reference evidence="2 3" key="1">
    <citation type="journal article" date="2019" name="Int. J. Syst. Evol. Microbiol.">
        <title>The Global Catalogue of Microorganisms (GCM) 10K type strain sequencing project: providing services to taxonomists for standard genome sequencing and annotation.</title>
        <authorList>
            <consortium name="The Broad Institute Genomics Platform"/>
            <consortium name="The Broad Institute Genome Sequencing Center for Infectious Disease"/>
            <person name="Wu L."/>
            <person name="Ma J."/>
        </authorList>
    </citation>
    <scope>NUCLEOTIDE SEQUENCE [LARGE SCALE GENOMIC DNA]</scope>
    <source>
        <strain evidence="2 3">CGMCC 1.10594</strain>
    </source>
</reference>
<organism evidence="2 3">
    <name type="scientific">Haloplanus ruber</name>
    <dbReference type="NCBI Taxonomy" id="869892"/>
    <lineage>
        <taxon>Archaea</taxon>
        <taxon>Methanobacteriati</taxon>
        <taxon>Methanobacteriota</taxon>
        <taxon>Stenosarchaea group</taxon>
        <taxon>Halobacteria</taxon>
        <taxon>Halobacteriales</taxon>
        <taxon>Haloferacaceae</taxon>
        <taxon>Haloplanus</taxon>
    </lineage>
</organism>
<sequence length="137" mass="15224">MPVHVDEFTNGEPFPVKPDTNEYEALRFLVANREYGFTPSEIADKTDISDSSITKTMTRLFEKDLVARSAGVYYVPPEGADTIKQRLESLDATVQLFESTPDDDAYSKDGWEDEVPSLEASEQESTSSSESGKSVED</sequence>
<feature type="compositionally biased region" description="Low complexity" evidence="1">
    <location>
        <begin position="117"/>
        <end position="137"/>
    </location>
</feature>
<accession>A0ABD6D1Q1</accession>
<dbReference type="Gene3D" id="1.10.10.10">
    <property type="entry name" value="Winged helix-like DNA-binding domain superfamily/Winged helix DNA-binding domain"/>
    <property type="match status" value="1"/>
</dbReference>
<dbReference type="InterPro" id="IPR036390">
    <property type="entry name" value="WH_DNA-bd_sf"/>
</dbReference>
<protein>
    <submittedName>
        <fullName evidence="2">MarR family transcriptional regulator</fullName>
    </submittedName>
</protein>
<keyword evidence="3" id="KW-1185">Reference proteome</keyword>
<name>A0ABD6D1Q1_9EURY</name>
<dbReference type="AlphaFoldDB" id="A0ABD6D1Q1"/>
<dbReference type="Proteomes" id="UP001597075">
    <property type="component" value="Unassembled WGS sequence"/>
</dbReference>
<dbReference type="InterPro" id="IPR036388">
    <property type="entry name" value="WH-like_DNA-bd_sf"/>
</dbReference>
<dbReference type="RefSeq" id="WP_256407114.1">
    <property type="nucleotide sequence ID" value="NZ_CP187154.1"/>
</dbReference>
<dbReference type="EMBL" id="JBHUDL010000029">
    <property type="protein sequence ID" value="MFD1635407.1"/>
    <property type="molecule type" value="Genomic_DNA"/>
</dbReference>
<feature type="region of interest" description="Disordered" evidence="1">
    <location>
        <begin position="99"/>
        <end position="137"/>
    </location>
</feature>
<comment type="caution">
    <text evidence="2">The sequence shown here is derived from an EMBL/GenBank/DDBJ whole genome shotgun (WGS) entry which is preliminary data.</text>
</comment>
<dbReference type="SUPFAM" id="SSF46785">
    <property type="entry name" value="Winged helix' DNA-binding domain"/>
    <property type="match status" value="1"/>
</dbReference>
<dbReference type="GO" id="GO:0006355">
    <property type="term" value="P:regulation of DNA-templated transcription"/>
    <property type="evidence" value="ECO:0007669"/>
    <property type="project" value="UniProtKB-ARBA"/>
</dbReference>
<proteinExistence type="predicted"/>
<evidence type="ECO:0000313" key="2">
    <source>
        <dbReference type="EMBL" id="MFD1635407.1"/>
    </source>
</evidence>
<evidence type="ECO:0000313" key="3">
    <source>
        <dbReference type="Proteomes" id="UP001597075"/>
    </source>
</evidence>